<protein>
    <submittedName>
        <fullName evidence="1">Uncharacterized protein</fullName>
    </submittedName>
</protein>
<evidence type="ECO:0000313" key="1">
    <source>
        <dbReference type="EMBL" id="DAE32333.1"/>
    </source>
</evidence>
<name>A0A8S5RMN2_9VIRU</name>
<organism evidence="1">
    <name type="scientific">virus sp. ctviY17</name>
    <dbReference type="NCBI Taxonomy" id="2825828"/>
    <lineage>
        <taxon>Viruses</taxon>
    </lineage>
</organism>
<sequence>MPKSKDCPQDTDFLQYVPTKFQQNRKTMLKKRNRMKSYHQRLARLKNIGGYPEPVQHVDKYYCGFYEIPRKKPYYKRLYISNWDDYRFHKRLSNKKVRRVLDVPSRGGYKKVHDLWWKTI</sequence>
<proteinExistence type="predicted"/>
<reference evidence="1" key="1">
    <citation type="journal article" date="2021" name="Proc. Natl. Acad. Sci. U.S.A.">
        <title>A Catalog of Tens of Thousands of Viruses from Human Metagenomes Reveals Hidden Associations with Chronic Diseases.</title>
        <authorList>
            <person name="Tisza M.J."/>
            <person name="Buck C.B."/>
        </authorList>
    </citation>
    <scope>NUCLEOTIDE SEQUENCE</scope>
    <source>
        <strain evidence="1">CtviY17</strain>
    </source>
</reference>
<accession>A0A8S5RMN2</accession>
<dbReference type="EMBL" id="BK059120">
    <property type="protein sequence ID" value="DAE32333.1"/>
    <property type="molecule type" value="Genomic_DNA"/>
</dbReference>